<comment type="caution">
    <text evidence="3">The sequence shown here is derived from an EMBL/GenBank/DDBJ whole genome shotgun (WGS) entry which is preliminary data.</text>
</comment>
<dbReference type="Proteomes" id="UP001159405">
    <property type="component" value="Unassembled WGS sequence"/>
</dbReference>
<evidence type="ECO:0000256" key="1">
    <source>
        <dbReference type="SAM" id="MobiDB-lite"/>
    </source>
</evidence>
<dbReference type="InterPro" id="IPR035901">
    <property type="entry name" value="GIY-YIG_endonuc_sf"/>
</dbReference>
<feature type="region of interest" description="Disordered" evidence="1">
    <location>
        <begin position="133"/>
        <end position="242"/>
    </location>
</feature>
<organism evidence="3 4">
    <name type="scientific">Porites lobata</name>
    <dbReference type="NCBI Taxonomy" id="104759"/>
    <lineage>
        <taxon>Eukaryota</taxon>
        <taxon>Metazoa</taxon>
        <taxon>Cnidaria</taxon>
        <taxon>Anthozoa</taxon>
        <taxon>Hexacorallia</taxon>
        <taxon>Scleractinia</taxon>
        <taxon>Fungiina</taxon>
        <taxon>Poritidae</taxon>
        <taxon>Porites</taxon>
    </lineage>
</organism>
<reference evidence="3 4" key="1">
    <citation type="submission" date="2022-05" db="EMBL/GenBank/DDBJ databases">
        <authorList>
            <consortium name="Genoscope - CEA"/>
            <person name="William W."/>
        </authorList>
    </citation>
    <scope>NUCLEOTIDE SEQUENCE [LARGE SCALE GENOMIC DNA]</scope>
</reference>
<proteinExistence type="predicted"/>
<keyword evidence="4" id="KW-1185">Reference proteome</keyword>
<sequence>MLSVKLVYATLNLLAGFMVLSEMSSQVCDKLSERPWQKYDTSSVPKIPGIYAIGEKKVGSKKIEYMYVGRSEDMKRRLQQHKGPTPQQDIDQRVARKFKQQKESELRIKYVSEKQQKTKEGAYIDCLTKKTGHRPVMNKRSGDGCASCAVGHKQSTRNKVQKTGSKMKSPSKTSTIRPVTSRSKVGTSGPTARSSSGSKVRSSFRVSSARSSSGSRVGSSGGTKVRSGVRASPRSFGGRRGR</sequence>
<evidence type="ECO:0000313" key="4">
    <source>
        <dbReference type="Proteomes" id="UP001159405"/>
    </source>
</evidence>
<feature type="compositionally biased region" description="Polar residues" evidence="1">
    <location>
        <begin position="161"/>
        <end position="190"/>
    </location>
</feature>
<accession>A0ABN8P0C7</accession>
<keyword evidence="2" id="KW-0732">Signal</keyword>
<evidence type="ECO:0000256" key="2">
    <source>
        <dbReference type="SAM" id="SignalP"/>
    </source>
</evidence>
<dbReference type="EMBL" id="CALNXK010000046">
    <property type="protein sequence ID" value="CAH3129045.1"/>
    <property type="molecule type" value="Genomic_DNA"/>
</dbReference>
<dbReference type="Gene3D" id="3.40.1440.10">
    <property type="entry name" value="GIY-YIG endonuclease"/>
    <property type="match status" value="1"/>
</dbReference>
<evidence type="ECO:0000313" key="3">
    <source>
        <dbReference type="EMBL" id="CAH3129045.1"/>
    </source>
</evidence>
<evidence type="ECO:0008006" key="5">
    <source>
        <dbReference type="Google" id="ProtNLM"/>
    </source>
</evidence>
<feature type="chain" id="PRO_5045119175" description="GIY-YIG domain-containing protein" evidence="2">
    <location>
        <begin position="26"/>
        <end position="242"/>
    </location>
</feature>
<name>A0ABN8P0C7_9CNID</name>
<protein>
    <recommendedName>
        <fullName evidence="5">GIY-YIG domain-containing protein</fullName>
    </recommendedName>
</protein>
<feature type="signal peptide" evidence="2">
    <location>
        <begin position="1"/>
        <end position="25"/>
    </location>
</feature>
<feature type="compositionally biased region" description="Low complexity" evidence="1">
    <location>
        <begin position="191"/>
        <end position="230"/>
    </location>
</feature>
<gene>
    <name evidence="3" type="ORF">PLOB_00033916</name>
</gene>